<feature type="domain" description="Peptidase M28" evidence="6">
    <location>
        <begin position="460"/>
        <end position="571"/>
    </location>
</feature>
<proteinExistence type="inferred from homology"/>
<dbReference type="PANTHER" id="PTHR10404:SF46">
    <property type="entry name" value="VACUOLAR PROTEIN SORTING-ASSOCIATED PROTEIN 70"/>
    <property type="match status" value="1"/>
</dbReference>
<evidence type="ECO:0000259" key="5">
    <source>
        <dbReference type="Pfam" id="PF04253"/>
    </source>
</evidence>
<evidence type="ECO:0000259" key="4">
    <source>
        <dbReference type="Pfam" id="PF02225"/>
    </source>
</evidence>
<accession>A0A7J7IH10</accession>
<evidence type="ECO:0008006" key="9">
    <source>
        <dbReference type="Google" id="ProtNLM"/>
    </source>
</evidence>
<evidence type="ECO:0000256" key="3">
    <source>
        <dbReference type="SAM" id="Phobius"/>
    </source>
</evidence>
<evidence type="ECO:0000313" key="7">
    <source>
        <dbReference type="EMBL" id="KAF6002024.1"/>
    </source>
</evidence>
<evidence type="ECO:0000256" key="1">
    <source>
        <dbReference type="ARBA" id="ARBA00005634"/>
    </source>
</evidence>
<organism evidence="7 8">
    <name type="scientific">Cyanidiococcus yangmingshanensis</name>
    <dbReference type="NCBI Taxonomy" id="2690220"/>
    <lineage>
        <taxon>Eukaryota</taxon>
        <taxon>Rhodophyta</taxon>
        <taxon>Bangiophyceae</taxon>
        <taxon>Cyanidiales</taxon>
        <taxon>Cyanidiaceae</taxon>
        <taxon>Cyanidiococcus</taxon>
    </lineage>
</organism>
<dbReference type="Gene3D" id="3.50.30.30">
    <property type="match status" value="1"/>
</dbReference>
<dbReference type="InterPro" id="IPR036757">
    <property type="entry name" value="TFR-like_dimer_dom_sf"/>
</dbReference>
<dbReference type="Gene3D" id="1.20.930.40">
    <property type="entry name" value="Transferrin receptor-like, dimerisation domain"/>
    <property type="match status" value="1"/>
</dbReference>
<evidence type="ECO:0000259" key="6">
    <source>
        <dbReference type="Pfam" id="PF04389"/>
    </source>
</evidence>
<dbReference type="CDD" id="cd02121">
    <property type="entry name" value="PA_GCPII_like"/>
    <property type="match status" value="1"/>
</dbReference>
<dbReference type="PANTHER" id="PTHR10404">
    <property type="entry name" value="N-ACETYLATED-ALPHA-LINKED ACIDIC DIPEPTIDASE"/>
    <property type="match status" value="1"/>
</dbReference>
<comment type="similarity">
    <text evidence="1">Belongs to the peptidase M28 family. M28B subfamily.</text>
</comment>
<dbReference type="GO" id="GO:0004180">
    <property type="term" value="F:carboxypeptidase activity"/>
    <property type="evidence" value="ECO:0007669"/>
    <property type="project" value="TreeGrafter"/>
</dbReference>
<keyword evidence="3" id="KW-1133">Transmembrane helix</keyword>
<dbReference type="InterPro" id="IPR039373">
    <property type="entry name" value="Peptidase_M28B"/>
</dbReference>
<dbReference type="OrthoDB" id="5841748at2759"/>
<feature type="region of interest" description="Disordered" evidence="2">
    <location>
        <begin position="44"/>
        <end position="72"/>
    </location>
</feature>
<feature type="domain" description="Transferrin receptor-like dimerisation" evidence="5">
    <location>
        <begin position="763"/>
        <end position="888"/>
    </location>
</feature>
<dbReference type="AlphaFoldDB" id="A0A7J7IH10"/>
<dbReference type="SUPFAM" id="SSF52025">
    <property type="entry name" value="PA domain"/>
    <property type="match status" value="1"/>
</dbReference>
<reference evidence="7 8" key="1">
    <citation type="journal article" date="2020" name="J. Phycol.">
        <title>Comparative genome analysis reveals Cyanidiococcus gen. nov., a new extremophilic red algal genus sister to Cyanidioschyzon (Cyanidioschyzonaceae, Rhodophyta).</title>
        <authorList>
            <person name="Liu S.-L."/>
            <person name="Chiang Y.-R."/>
            <person name="Yoon H.S."/>
            <person name="Fu H.-Y."/>
        </authorList>
    </citation>
    <scope>NUCLEOTIDE SEQUENCE [LARGE SCALE GENOMIC DNA]</scope>
    <source>
        <strain evidence="7 8">THAL066</strain>
    </source>
</reference>
<dbReference type="InterPro" id="IPR007365">
    <property type="entry name" value="TFR-like_dimer_dom"/>
</dbReference>
<name>A0A7J7IH10_9RHOD</name>
<keyword evidence="8" id="KW-1185">Reference proteome</keyword>
<dbReference type="InterPro" id="IPR007484">
    <property type="entry name" value="Peptidase_M28"/>
</dbReference>
<dbReference type="SUPFAM" id="SSF53187">
    <property type="entry name" value="Zn-dependent exopeptidases"/>
    <property type="match status" value="1"/>
</dbReference>
<dbReference type="Proteomes" id="UP000530660">
    <property type="component" value="Unassembled WGS sequence"/>
</dbReference>
<dbReference type="SUPFAM" id="SSF47672">
    <property type="entry name" value="Transferrin receptor-like dimerisation domain"/>
    <property type="match status" value="1"/>
</dbReference>
<gene>
    <name evidence="7" type="ORF">F1559_003472</name>
</gene>
<dbReference type="InterPro" id="IPR003137">
    <property type="entry name" value="PA_domain"/>
</dbReference>
<dbReference type="Pfam" id="PF02225">
    <property type="entry name" value="PA"/>
    <property type="match status" value="1"/>
</dbReference>
<feature type="region of interest" description="Disordered" evidence="2">
    <location>
        <begin position="1"/>
        <end position="20"/>
    </location>
</feature>
<dbReference type="Pfam" id="PF04253">
    <property type="entry name" value="TFR_dimer"/>
    <property type="match status" value="1"/>
</dbReference>
<sequence>MPTEDSLDDHLELRPPSGTMDDEEVIEDFVLDVEATEREERVNDRIPFFRPRDGPDEDADAATDQRLKQRSRQRVNPFQESLKSRMIWWFRDHWRIWFYAILGAISLSLLLYLLSNWSFGRGAHQSDLSSAQLSRLMLFGGHPYWHGLLQRQPDPKRMKLLLHQLTAEPHMSGTLASQRIATMIRDEWRAAGIPAELESFQVLLGSEPSRLVVRWSDTGSRASETPIVDLTEPSIGSDPATREVSNATTFHGYSASGTIRQAPIVYVNYGRPEDYAELARRQINVTGRIVLVRYGNMFRGLKVLHAQTRGAAAVFIYSDPGDDGASRGRTYPDGPWRPARAVQRGSVQFNTVCVGDPSTPGYGSTESVPRRSYEEAVQHSCLPSIPSVPISAASAERLFRRMHSSWQKRSDDNESLLTSVTAPTAFRGGFDPSLYVLRGADDVLLDLEVVHNYTLKPIYNVIGVIPGAHGDLESDREIVFGNHHDAWVFGAVDPHTGTLVQMETVRAFGELLRQGWRPRRTLVFASWDAEEWGTIGSVEHVETNLESRIRGRTLAYLNADVIVSGATARIELAGSPLFTQAAEQAMRGLIDPITATPLLEDWKARRRNASRVAGAVPRAAVRSPTNDNIQDLEKEARQGEHLTATAWVPLLHLLGGGSDHTAYLHHAGVSSLDIGFDELDHSSYPVYHSIYDDEAYFLRFTDPDFRLHRVATQFVGALLLDLVDAPLVPLNATEYVHWFQYHLRQLEATRPDLLSVVQRTLQPAITELASAAAKLATSRNTYVEQCLARSDCAASLANRYSRRILDRDIQKVARLNQVLMEFERALIHVDGIPGRSWYRHVAVAPHPDMGYSAVAFPYIHGASSSDEQRFQVTAAAIQRAARVLMDAVSTTES</sequence>
<keyword evidence="3" id="KW-0472">Membrane</keyword>
<dbReference type="InterPro" id="IPR046450">
    <property type="entry name" value="PA_dom_sf"/>
</dbReference>
<dbReference type="EMBL" id="VWRR01000012">
    <property type="protein sequence ID" value="KAF6002024.1"/>
    <property type="molecule type" value="Genomic_DNA"/>
</dbReference>
<dbReference type="Pfam" id="PF04389">
    <property type="entry name" value="Peptidase_M28"/>
    <property type="match status" value="1"/>
</dbReference>
<dbReference type="FunFam" id="3.40.630.10:FF:000101">
    <property type="entry name" value="N-acetylated alpha-linked acidic dipeptidase like 1"/>
    <property type="match status" value="1"/>
</dbReference>
<comment type="caution">
    <text evidence="7">The sequence shown here is derived from an EMBL/GenBank/DDBJ whole genome shotgun (WGS) entry which is preliminary data.</text>
</comment>
<keyword evidence="3" id="KW-0812">Transmembrane</keyword>
<feature type="transmembrane region" description="Helical" evidence="3">
    <location>
        <begin position="96"/>
        <end position="114"/>
    </location>
</feature>
<protein>
    <recommendedName>
        <fullName evidence="9">Glutamate carboxypeptidase 2</fullName>
    </recommendedName>
</protein>
<evidence type="ECO:0000313" key="8">
    <source>
        <dbReference type="Proteomes" id="UP000530660"/>
    </source>
</evidence>
<feature type="domain" description="PA" evidence="4">
    <location>
        <begin position="261"/>
        <end position="346"/>
    </location>
</feature>
<evidence type="ECO:0000256" key="2">
    <source>
        <dbReference type="SAM" id="MobiDB-lite"/>
    </source>
</evidence>
<dbReference type="Gene3D" id="3.40.630.10">
    <property type="entry name" value="Zn peptidases"/>
    <property type="match status" value="1"/>
</dbReference>